<dbReference type="PROSITE" id="PS00397">
    <property type="entry name" value="RECOMBINASES_1"/>
    <property type="match status" value="1"/>
</dbReference>
<evidence type="ECO:0000256" key="5">
    <source>
        <dbReference type="PIRSR" id="PIRSR606118-50"/>
    </source>
</evidence>
<name>A0A5B3GHY2_9BACT</name>
<dbReference type="AlphaFoldDB" id="A0A5B3GHY2"/>
<gene>
    <name evidence="8" type="ORF">F2Y07_12710</name>
</gene>
<dbReference type="Pfam" id="PF00239">
    <property type="entry name" value="Resolvase"/>
    <property type="match status" value="1"/>
</dbReference>
<evidence type="ECO:0000256" key="3">
    <source>
        <dbReference type="ARBA" id="ARBA00023125"/>
    </source>
</evidence>
<dbReference type="InterPro" id="IPR036162">
    <property type="entry name" value="Resolvase-like_N_sf"/>
</dbReference>
<sequence length="216" mass="25022">MVYGYIRVSTDKQTVENQRFEIERFCKKEGLTIDGWIEETISGTKNYNKRALGKLLNRIVKDDLIICTELSRLGRNLFMIMEILNICMTKESRVWTIKDNYRLGDDIQSKVLAFAFGLSAEIERNLISQRTKEALARLKKEGHPVGRGQGQRNKQLNAKCVAKHKYIESQMEKGISVPQIAKKLRIARGTLYRYLAYTGLRTPTKSRNGRWERGIY</sequence>
<dbReference type="Pfam" id="PF02796">
    <property type="entry name" value="HTH_7"/>
    <property type="match status" value="1"/>
</dbReference>
<evidence type="ECO:0000256" key="1">
    <source>
        <dbReference type="ARBA" id="ARBA00009913"/>
    </source>
</evidence>
<dbReference type="InterPro" id="IPR006118">
    <property type="entry name" value="Recombinase_CS"/>
</dbReference>
<dbReference type="InterPro" id="IPR006120">
    <property type="entry name" value="Resolvase_HTH_dom"/>
</dbReference>
<dbReference type="GO" id="GO:0000150">
    <property type="term" value="F:DNA strand exchange activity"/>
    <property type="evidence" value="ECO:0007669"/>
    <property type="project" value="InterPro"/>
</dbReference>
<evidence type="ECO:0000256" key="2">
    <source>
        <dbReference type="ARBA" id="ARBA00022908"/>
    </source>
</evidence>
<dbReference type="SUPFAM" id="SSF53041">
    <property type="entry name" value="Resolvase-like"/>
    <property type="match status" value="1"/>
</dbReference>
<dbReference type="NCBIfam" id="NF009949">
    <property type="entry name" value="PRK13413.1"/>
    <property type="match status" value="1"/>
</dbReference>
<comment type="caution">
    <text evidence="8">The sequence shown here is derived from an EMBL/GenBank/DDBJ whole genome shotgun (WGS) entry which is preliminary data.</text>
</comment>
<dbReference type="InterPro" id="IPR009057">
    <property type="entry name" value="Homeodomain-like_sf"/>
</dbReference>
<keyword evidence="2" id="KW-0229">DNA integration</keyword>
<dbReference type="PROSITE" id="PS51736">
    <property type="entry name" value="RECOMBINASES_3"/>
    <property type="match status" value="1"/>
</dbReference>
<evidence type="ECO:0000256" key="6">
    <source>
        <dbReference type="PROSITE-ProRule" id="PRU10137"/>
    </source>
</evidence>
<dbReference type="PANTHER" id="PTHR30461:SF19">
    <property type="entry name" value="SITE-SPECIFIC RECOMBINASE RESOLVASE FAMILY"/>
    <property type="match status" value="1"/>
</dbReference>
<keyword evidence="4" id="KW-0233">DNA recombination</keyword>
<organism evidence="8 9">
    <name type="scientific">Alistipes shahii</name>
    <dbReference type="NCBI Taxonomy" id="328814"/>
    <lineage>
        <taxon>Bacteria</taxon>
        <taxon>Pseudomonadati</taxon>
        <taxon>Bacteroidota</taxon>
        <taxon>Bacteroidia</taxon>
        <taxon>Bacteroidales</taxon>
        <taxon>Rikenellaceae</taxon>
        <taxon>Alistipes</taxon>
    </lineage>
</organism>
<evidence type="ECO:0000313" key="8">
    <source>
        <dbReference type="EMBL" id="KAA2373288.1"/>
    </source>
</evidence>
<dbReference type="SUPFAM" id="SSF46689">
    <property type="entry name" value="Homeodomain-like"/>
    <property type="match status" value="1"/>
</dbReference>
<dbReference type="InterPro" id="IPR006119">
    <property type="entry name" value="Resolv_N"/>
</dbReference>
<feature type="domain" description="Resolvase/invertase-type recombinase catalytic" evidence="7">
    <location>
        <begin position="1"/>
        <end position="142"/>
    </location>
</feature>
<dbReference type="SMART" id="SM00857">
    <property type="entry name" value="Resolvase"/>
    <property type="match status" value="1"/>
</dbReference>
<evidence type="ECO:0000256" key="4">
    <source>
        <dbReference type="ARBA" id="ARBA00023172"/>
    </source>
</evidence>
<dbReference type="Proteomes" id="UP000322658">
    <property type="component" value="Unassembled WGS sequence"/>
</dbReference>
<dbReference type="PANTHER" id="PTHR30461">
    <property type="entry name" value="DNA-INVERTASE FROM LAMBDOID PROPHAGE"/>
    <property type="match status" value="1"/>
</dbReference>
<dbReference type="CDD" id="cd03768">
    <property type="entry name" value="SR_ResInv"/>
    <property type="match status" value="1"/>
</dbReference>
<dbReference type="Gene3D" id="3.40.50.1390">
    <property type="entry name" value="Resolvase, N-terminal catalytic domain"/>
    <property type="match status" value="1"/>
</dbReference>
<protein>
    <submittedName>
        <fullName evidence="8">Master DNA invertase Mpi family serine-type recombinase</fullName>
    </submittedName>
</protein>
<feature type="active site" description="O-(5'-phospho-DNA)-serine intermediate" evidence="5 6">
    <location>
        <position position="9"/>
    </location>
</feature>
<dbReference type="GO" id="GO:0003677">
    <property type="term" value="F:DNA binding"/>
    <property type="evidence" value="ECO:0007669"/>
    <property type="project" value="UniProtKB-KW"/>
</dbReference>
<dbReference type="RefSeq" id="WP_009018063.1">
    <property type="nucleotide sequence ID" value="NZ_JADMVN010000010.1"/>
</dbReference>
<reference evidence="8 9" key="1">
    <citation type="journal article" date="2019" name="Nat. Med.">
        <title>A library of human gut bacterial isolates paired with longitudinal multiomics data enables mechanistic microbiome research.</title>
        <authorList>
            <person name="Poyet M."/>
            <person name="Groussin M."/>
            <person name="Gibbons S.M."/>
            <person name="Avila-Pacheco J."/>
            <person name="Jiang X."/>
            <person name="Kearney S.M."/>
            <person name="Perrotta A.R."/>
            <person name="Berdy B."/>
            <person name="Zhao S."/>
            <person name="Lieberman T.D."/>
            <person name="Swanson P.K."/>
            <person name="Smith M."/>
            <person name="Roesemann S."/>
            <person name="Alexander J.E."/>
            <person name="Rich S.A."/>
            <person name="Livny J."/>
            <person name="Vlamakis H."/>
            <person name="Clish C."/>
            <person name="Bullock K."/>
            <person name="Deik A."/>
            <person name="Scott J."/>
            <person name="Pierce K.A."/>
            <person name="Xavier R.J."/>
            <person name="Alm E.J."/>
        </authorList>
    </citation>
    <scope>NUCLEOTIDE SEQUENCE [LARGE SCALE GENOMIC DNA]</scope>
    <source>
        <strain evidence="8 9">BIOML-A1</strain>
    </source>
</reference>
<evidence type="ECO:0000259" key="7">
    <source>
        <dbReference type="PROSITE" id="PS51736"/>
    </source>
</evidence>
<dbReference type="EMBL" id="VVXJ01000035">
    <property type="protein sequence ID" value="KAA2373288.1"/>
    <property type="molecule type" value="Genomic_DNA"/>
</dbReference>
<accession>A0A5B3GHY2</accession>
<keyword evidence="3" id="KW-0238">DNA-binding</keyword>
<proteinExistence type="inferred from homology"/>
<dbReference type="InterPro" id="IPR050639">
    <property type="entry name" value="SSR_resolvase"/>
</dbReference>
<comment type="similarity">
    <text evidence="1">Belongs to the site-specific recombinase resolvase family.</text>
</comment>
<evidence type="ECO:0000313" key="9">
    <source>
        <dbReference type="Proteomes" id="UP000322658"/>
    </source>
</evidence>
<dbReference type="GO" id="GO:0015074">
    <property type="term" value="P:DNA integration"/>
    <property type="evidence" value="ECO:0007669"/>
    <property type="project" value="UniProtKB-KW"/>
</dbReference>